<sequence>MRESHLLPAARGAAYAVRAGQCATIRNPHGTQVVDTWALALDDPLDHSAMEHTRSVNSNLFFEAGQRVMSVRRRPMLTMIEDTTPGHHDTLLCPCSAEIYRELGCTGHHRSCTENFHEAIAAHGLSLPFTPASLNLFMNVPVAFDGSLDRLPPRSQPGDRVTLRAEMDLLLVLSACPQDVTPINGSARTPRDIEVILHAEGEEE</sequence>
<evidence type="ECO:0000259" key="1">
    <source>
        <dbReference type="Pfam" id="PF09347"/>
    </source>
</evidence>
<dbReference type="AlphaFoldDB" id="A0AAX1UKW8"/>
<dbReference type="RefSeq" id="WP_119000088.1">
    <property type="nucleotide sequence ID" value="NZ_QWGP01000009.1"/>
</dbReference>
<comment type="caution">
    <text evidence="2">The sequence shown here is derived from an EMBL/GenBank/DDBJ whole genome shotgun (WGS) entry which is preliminary data.</text>
</comment>
<protein>
    <submittedName>
        <fullName evidence="2">Urea carboxylase-associated family protein</fullName>
    </submittedName>
</protein>
<feature type="domain" description="DUF1989" evidence="1">
    <location>
        <begin position="7"/>
        <end position="170"/>
    </location>
</feature>
<evidence type="ECO:0000313" key="2">
    <source>
        <dbReference type="EMBL" id="RHZ95168.1"/>
    </source>
</evidence>
<accession>A0AAX1UKW8</accession>
<name>A0AAX1UKW8_CERSP</name>
<organism evidence="2 3">
    <name type="scientific">Cereibacter sphaeroides</name>
    <name type="common">Rhodobacter sphaeroides</name>
    <dbReference type="NCBI Taxonomy" id="1063"/>
    <lineage>
        <taxon>Bacteria</taxon>
        <taxon>Pseudomonadati</taxon>
        <taxon>Pseudomonadota</taxon>
        <taxon>Alphaproteobacteria</taxon>
        <taxon>Rhodobacterales</taxon>
        <taxon>Paracoccaceae</taxon>
        <taxon>Cereibacter</taxon>
    </lineage>
</organism>
<proteinExistence type="predicted"/>
<dbReference type="Proteomes" id="UP000266305">
    <property type="component" value="Unassembled WGS sequence"/>
</dbReference>
<reference evidence="2 3" key="1">
    <citation type="submission" date="2018-08" db="EMBL/GenBank/DDBJ databases">
        <title>Draft genome sequence of Rhodobacter sphaeroides FY.</title>
        <authorList>
            <person name="Rayyan A."/>
            <person name="Meyer T.E."/>
            <person name="Kyndt J.A."/>
        </authorList>
    </citation>
    <scope>NUCLEOTIDE SEQUENCE [LARGE SCALE GENOMIC DNA]</scope>
    <source>
        <strain evidence="2 3">FY</strain>
    </source>
</reference>
<dbReference type="PANTHER" id="PTHR31527">
    <property type="entry name" value="RE64534P"/>
    <property type="match status" value="1"/>
</dbReference>
<evidence type="ECO:0000313" key="3">
    <source>
        <dbReference type="Proteomes" id="UP000266305"/>
    </source>
</evidence>
<dbReference type="InterPro" id="IPR018959">
    <property type="entry name" value="DUF1989"/>
</dbReference>
<dbReference type="EMBL" id="QWGP01000009">
    <property type="protein sequence ID" value="RHZ95168.1"/>
    <property type="molecule type" value="Genomic_DNA"/>
</dbReference>
<gene>
    <name evidence="2" type="ORF">D1114_10180</name>
</gene>
<dbReference type="Pfam" id="PF09347">
    <property type="entry name" value="DUF1989"/>
    <property type="match status" value="1"/>
</dbReference>
<dbReference type="PANTHER" id="PTHR31527:SF0">
    <property type="entry name" value="RE64534P"/>
    <property type="match status" value="1"/>
</dbReference>